<dbReference type="GO" id="GO:0001018">
    <property type="term" value="F:mitochondrial promoter sequence-specific DNA binding"/>
    <property type="evidence" value="ECO:0007669"/>
    <property type="project" value="TreeGrafter"/>
</dbReference>
<keyword evidence="3" id="KW-0240">DNA-directed RNA polymerase</keyword>
<organism evidence="8 9">
    <name type="scientific">Schistosoma mattheei</name>
    <dbReference type="NCBI Taxonomy" id="31246"/>
    <lineage>
        <taxon>Eukaryota</taxon>
        <taxon>Metazoa</taxon>
        <taxon>Spiralia</taxon>
        <taxon>Lophotrochozoa</taxon>
        <taxon>Platyhelminthes</taxon>
        <taxon>Trematoda</taxon>
        <taxon>Digenea</taxon>
        <taxon>Strigeidida</taxon>
        <taxon>Schistosomatoidea</taxon>
        <taxon>Schistosomatidae</taxon>
        <taxon>Schistosoma</taxon>
    </lineage>
</organism>
<evidence type="ECO:0000256" key="4">
    <source>
        <dbReference type="ARBA" id="ARBA00022679"/>
    </source>
</evidence>
<keyword evidence="9" id="KW-1185">Reference proteome</keyword>
<dbReference type="GO" id="GO:0034245">
    <property type="term" value="C:mitochondrial DNA-directed RNA polymerase complex"/>
    <property type="evidence" value="ECO:0007669"/>
    <property type="project" value="TreeGrafter"/>
</dbReference>
<evidence type="ECO:0000313" key="8">
    <source>
        <dbReference type="EMBL" id="VDO73013.1"/>
    </source>
</evidence>
<dbReference type="Proteomes" id="UP000269396">
    <property type="component" value="Unassembled WGS sequence"/>
</dbReference>
<dbReference type="SUPFAM" id="SSF56672">
    <property type="entry name" value="DNA/RNA polymerases"/>
    <property type="match status" value="1"/>
</dbReference>
<protein>
    <recommendedName>
        <fullName evidence="2">DNA-directed RNA polymerase</fullName>
        <ecNumber evidence="2">2.7.7.6</ecNumber>
    </recommendedName>
</protein>
<dbReference type="Gene3D" id="1.10.287.280">
    <property type="match status" value="1"/>
</dbReference>
<dbReference type="InterPro" id="IPR043502">
    <property type="entry name" value="DNA/RNA_pol_sf"/>
</dbReference>
<keyword evidence="4" id="KW-0808">Transferase</keyword>
<evidence type="ECO:0000256" key="1">
    <source>
        <dbReference type="ARBA" id="ARBA00009493"/>
    </source>
</evidence>
<dbReference type="Pfam" id="PF00940">
    <property type="entry name" value="RNA_pol"/>
    <property type="match status" value="1"/>
</dbReference>
<evidence type="ECO:0000256" key="3">
    <source>
        <dbReference type="ARBA" id="ARBA00022478"/>
    </source>
</evidence>
<dbReference type="InterPro" id="IPR002092">
    <property type="entry name" value="DNA-dir_Rpol_phage-type"/>
</dbReference>
<gene>
    <name evidence="8" type="ORF">SMTD_LOCUS791</name>
</gene>
<sequence length="284" mass="32808">MVAGDQRLVHTPFVPSGYWSSCAPLVWNQGFPTPLCGLSMSTKTVKAPDIRFSSSEFREQHSRHEKAVSRTSLSMYVYAWPFTKSNILSNYRQILDYLIQVARSGGNETLNIPEWRSKPKRVDLRNDMTPKERRLAYRKYHEDRQDYGEFCSLWSTELYRLSIANQYRDKIIWFPHSMDFRGRVYPCPPHFNHTGSDVARSLIVFAKGLPLGPNGLDWLKIHLVNLTGLKKRCTHSERLEYADSIMNDIIDSAEKPFDVSLLIINIYTSLLKIFSLLKDNGCAH</sequence>
<dbReference type="GO" id="GO:0003899">
    <property type="term" value="F:DNA-directed RNA polymerase activity"/>
    <property type="evidence" value="ECO:0007669"/>
    <property type="project" value="UniProtKB-EC"/>
</dbReference>
<evidence type="ECO:0000256" key="5">
    <source>
        <dbReference type="ARBA" id="ARBA00022695"/>
    </source>
</evidence>
<dbReference type="InterPro" id="IPR046950">
    <property type="entry name" value="DNA-dir_Rpol_C_phage-type"/>
</dbReference>
<name>A0A183NFA5_9TREM</name>
<evidence type="ECO:0000256" key="6">
    <source>
        <dbReference type="ARBA" id="ARBA00023163"/>
    </source>
</evidence>
<dbReference type="AlphaFoldDB" id="A0A183NFA5"/>
<evidence type="ECO:0000313" key="9">
    <source>
        <dbReference type="Proteomes" id="UP000269396"/>
    </source>
</evidence>
<proteinExistence type="inferred from homology"/>
<keyword evidence="6" id="KW-0804">Transcription</keyword>
<dbReference type="GO" id="GO:0006390">
    <property type="term" value="P:mitochondrial transcription"/>
    <property type="evidence" value="ECO:0007669"/>
    <property type="project" value="TreeGrafter"/>
</dbReference>
<dbReference type="PANTHER" id="PTHR10102">
    <property type="entry name" value="DNA-DIRECTED RNA POLYMERASE, MITOCHONDRIAL"/>
    <property type="match status" value="1"/>
</dbReference>
<evidence type="ECO:0000256" key="2">
    <source>
        <dbReference type="ARBA" id="ARBA00012418"/>
    </source>
</evidence>
<dbReference type="EMBL" id="UZAL01000762">
    <property type="protein sequence ID" value="VDO73013.1"/>
    <property type="molecule type" value="Genomic_DNA"/>
</dbReference>
<evidence type="ECO:0000256" key="7">
    <source>
        <dbReference type="ARBA" id="ARBA00048552"/>
    </source>
</evidence>
<reference evidence="8 9" key="1">
    <citation type="submission" date="2018-11" db="EMBL/GenBank/DDBJ databases">
        <authorList>
            <consortium name="Pathogen Informatics"/>
        </authorList>
    </citation>
    <scope>NUCLEOTIDE SEQUENCE [LARGE SCALE GENOMIC DNA]</scope>
    <source>
        <strain>Denwood</strain>
        <strain evidence="9">Zambia</strain>
    </source>
</reference>
<comment type="similarity">
    <text evidence="1">Belongs to the phage and mitochondrial RNA polymerase family.</text>
</comment>
<dbReference type="EC" id="2.7.7.6" evidence="2"/>
<dbReference type="STRING" id="31246.A0A183NFA5"/>
<dbReference type="PANTHER" id="PTHR10102:SF0">
    <property type="entry name" value="DNA-DIRECTED RNA POLYMERASE, MITOCHONDRIAL"/>
    <property type="match status" value="1"/>
</dbReference>
<keyword evidence="5" id="KW-0548">Nucleotidyltransferase</keyword>
<comment type="catalytic activity">
    <reaction evidence="7">
        <text>RNA(n) + a ribonucleoside 5'-triphosphate = RNA(n+1) + diphosphate</text>
        <dbReference type="Rhea" id="RHEA:21248"/>
        <dbReference type="Rhea" id="RHEA-COMP:14527"/>
        <dbReference type="Rhea" id="RHEA-COMP:17342"/>
        <dbReference type="ChEBI" id="CHEBI:33019"/>
        <dbReference type="ChEBI" id="CHEBI:61557"/>
        <dbReference type="ChEBI" id="CHEBI:140395"/>
        <dbReference type="EC" id="2.7.7.6"/>
    </reaction>
</comment>
<accession>A0A183NFA5</accession>